<sequence length="460" mass="53083">MRLLTIIGAFLVIFNTSNSQDKTEPENTQADSPIKGKIGLRSFWMSTNYWEDFKNDYALGQSAYLQLQTKEFKGFSIVGKYTVFGRVMSSNLLERDPITGNFNRYEVGLFDVRNPSDDLFGKIEELQIRYRSNKFQAVLGKMDINTPFINPQDGRLSPTYVEGLRLQFQPDSKNQFSADIIGRISPRSTSEWFDIGESIGIYPVGQSEFGQPSKYLGNTSSDFFGVLDWRHRFNSGLQLQLNNTYVDNISNTILSQLNKDWELKDSNNKLVTGLQFIVQNGIGEGGNPDPEKRFKNPNDLNYVVGGRIGIKNERSLLYFNYTRMDGRGRFLNPREWGRDPFFTFIPRERNEGYNFVDAFSTYYQRDWKESGLQFYGYAGIHLLPDPGSNIEVNKYGFPSYAQMNLAGKYTPQNWGKGLDFHLILMSKTNLKSGEMRPQWIYNKVNMIHVNFILNYTIQWN</sequence>
<dbReference type="EMBL" id="JBHLWI010000038">
    <property type="protein sequence ID" value="MFC0263757.1"/>
    <property type="molecule type" value="Genomic_DNA"/>
</dbReference>
<evidence type="ECO:0000313" key="1">
    <source>
        <dbReference type="EMBL" id="MFC0263757.1"/>
    </source>
</evidence>
<dbReference type="Gene3D" id="2.40.160.10">
    <property type="entry name" value="Porin"/>
    <property type="match status" value="1"/>
</dbReference>
<accession>A0ABV6FVX4</accession>
<keyword evidence="2" id="KW-1185">Reference proteome</keyword>
<evidence type="ECO:0000313" key="2">
    <source>
        <dbReference type="Proteomes" id="UP001589797"/>
    </source>
</evidence>
<reference evidence="1 2" key="1">
    <citation type="submission" date="2024-09" db="EMBL/GenBank/DDBJ databases">
        <authorList>
            <person name="Sun Q."/>
            <person name="Mori K."/>
        </authorList>
    </citation>
    <scope>NUCLEOTIDE SEQUENCE [LARGE SCALE GENOMIC DNA]</scope>
    <source>
        <strain evidence="1 2">CCM 7650</strain>
    </source>
</reference>
<protein>
    <recommendedName>
        <fullName evidence="3">Outer membrane porin, OprD family</fullName>
    </recommendedName>
</protein>
<dbReference type="RefSeq" id="WP_382388259.1">
    <property type="nucleotide sequence ID" value="NZ_JBHLWI010000038.1"/>
</dbReference>
<comment type="caution">
    <text evidence="1">The sequence shown here is derived from an EMBL/GenBank/DDBJ whole genome shotgun (WGS) entry which is preliminary data.</text>
</comment>
<evidence type="ECO:0008006" key="3">
    <source>
        <dbReference type="Google" id="ProtNLM"/>
    </source>
</evidence>
<gene>
    <name evidence="1" type="ORF">ACFFIP_13775</name>
</gene>
<proteinExistence type="predicted"/>
<dbReference type="Proteomes" id="UP001589797">
    <property type="component" value="Unassembled WGS sequence"/>
</dbReference>
<name>A0ABV6FVX4_9BACT</name>
<dbReference type="InterPro" id="IPR023614">
    <property type="entry name" value="Porin_dom_sf"/>
</dbReference>
<organism evidence="1 2">
    <name type="scientific">Fontibacter flavus</name>
    <dbReference type="NCBI Taxonomy" id="654838"/>
    <lineage>
        <taxon>Bacteria</taxon>
        <taxon>Pseudomonadati</taxon>
        <taxon>Bacteroidota</taxon>
        <taxon>Cytophagia</taxon>
        <taxon>Cytophagales</taxon>
        <taxon>Cyclobacteriaceae</taxon>
        <taxon>Fontibacter</taxon>
    </lineage>
</organism>